<comment type="caution">
    <text evidence="1">The sequence shown here is derived from an EMBL/GenBank/DDBJ whole genome shotgun (WGS) entry which is preliminary data.</text>
</comment>
<protein>
    <submittedName>
        <fullName evidence="1">Uncharacterized protein</fullName>
    </submittedName>
</protein>
<keyword evidence="2" id="KW-1185">Reference proteome</keyword>
<proteinExistence type="predicted"/>
<dbReference type="RefSeq" id="WP_263543884.1">
    <property type="nucleotide sequence ID" value="NZ_JAOVZO020000013.1"/>
</dbReference>
<dbReference type="Proteomes" id="UP001139971">
    <property type="component" value="Unassembled WGS sequence"/>
</dbReference>
<accession>A0A9X4BIU9</accession>
<name>A0A9X4BIU9_9GAMM</name>
<organism evidence="1 2">
    <name type="scientific">Tahibacter soli</name>
    <dbReference type="NCBI Taxonomy" id="2983605"/>
    <lineage>
        <taxon>Bacteria</taxon>
        <taxon>Pseudomonadati</taxon>
        <taxon>Pseudomonadota</taxon>
        <taxon>Gammaproteobacteria</taxon>
        <taxon>Lysobacterales</taxon>
        <taxon>Rhodanobacteraceae</taxon>
        <taxon>Tahibacter</taxon>
    </lineage>
</organism>
<gene>
    <name evidence="1" type="ORF">OD750_008560</name>
</gene>
<sequence>MDAYTDAVLSVESFVRFHIQLAPFLLHRLRAAANVSRIPVVVELSSLYAHALQPDESRTLVGVDLELHVARVSKALAIDCDLAQQLCWTYRLAELQLRPSYPVMTAIDLASTGEWMRRLE</sequence>
<dbReference type="AlphaFoldDB" id="A0A9X4BIU9"/>
<evidence type="ECO:0000313" key="2">
    <source>
        <dbReference type="Proteomes" id="UP001139971"/>
    </source>
</evidence>
<dbReference type="EMBL" id="JAOVZO020000013">
    <property type="protein sequence ID" value="MDC8012597.1"/>
    <property type="molecule type" value="Genomic_DNA"/>
</dbReference>
<reference evidence="1" key="1">
    <citation type="submission" date="2023-02" db="EMBL/GenBank/DDBJ databases">
        <title>Tahibacter soli sp. nov. isolated from soil.</title>
        <authorList>
            <person name="Baek J.H."/>
            <person name="Lee J.K."/>
            <person name="Choi D.G."/>
            <person name="Jeon C.O."/>
        </authorList>
    </citation>
    <scope>NUCLEOTIDE SEQUENCE</scope>
    <source>
        <strain evidence="1">BL</strain>
    </source>
</reference>
<evidence type="ECO:0000313" key="1">
    <source>
        <dbReference type="EMBL" id="MDC8012597.1"/>
    </source>
</evidence>